<feature type="domain" description="GST N-terminal" evidence="1">
    <location>
        <begin position="12"/>
        <end position="95"/>
    </location>
</feature>
<evidence type="ECO:0000259" key="1">
    <source>
        <dbReference type="PROSITE" id="PS50404"/>
    </source>
</evidence>
<dbReference type="Gene3D" id="3.40.30.10">
    <property type="entry name" value="Glutaredoxin"/>
    <property type="match status" value="1"/>
</dbReference>
<dbReference type="GO" id="GO:0009055">
    <property type="term" value="F:electron transfer activity"/>
    <property type="evidence" value="ECO:0007669"/>
    <property type="project" value="TreeGrafter"/>
</dbReference>
<dbReference type="GO" id="GO:0045454">
    <property type="term" value="P:cell redox homeostasis"/>
    <property type="evidence" value="ECO:0007669"/>
    <property type="project" value="TreeGrafter"/>
</dbReference>
<dbReference type="InterPro" id="IPR004045">
    <property type="entry name" value="Glutathione_S-Trfase_N"/>
</dbReference>
<dbReference type="PANTHER" id="PTHR34386:SF1">
    <property type="entry name" value="GLUTAREDOXIN-LIKE PROTEIN NRDH"/>
    <property type="match status" value="1"/>
</dbReference>
<gene>
    <name evidence="2" type="ORF">AMJ83_01060</name>
</gene>
<comment type="caution">
    <text evidence="2">The sequence shown here is derived from an EMBL/GenBank/DDBJ whole genome shotgun (WGS) entry which is preliminary data.</text>
</comment>
<dbReference type="STRING" id="1703779.AMJ83_01060"/>
<dbReference type="Proteomes" id="UP000051373">
    <property type="component" value="Unassembled WGS sequence"/>
</dbReference>
<dbReference type="PANTHER" id="PTHR34386">
    <property type="entry name" value="GLUTAREDOXIN"/>
    <property type="match status" value="1"/>
</dbReference>
<dbReference type="Pfam" id="PF00462">
    <property type="entry name" value="Glutaredoxin"/>
    <property type="match status" value="1"/>
</dbReference>
<dbReference type="InterPro" id="IPR002109">
    <property type="entry name" value="Glutaredoxin"/>
</dbReference>
<dbReference type="InterPro" id="IPR036249">
    <property type="entry name" value="Thioredoxin-like_sf"/>
</dbReference>
<proteinExistence type="predicted"/>
<dbReference type="CDD" id="cd02976">
    <property type="entry name" value="NrdH"/>
    <property type="match status" value="1"/>
</dbReference>
<accession>A0A0S8FVV0</accession>
<dbReference type="PROSITE" id="PS51354">
    <property type="entry name" value="GLUTAREDOXIN_2"/>
    <property type="match status" value="1"/>
</dbReference>
<organism evidence="2 3">
    <name type="scientific">candidate division WOR_3 bacterium SM23_42</name>
    <dbReference type="NCBI Taxonomy" id="1703779"/>
    <lineage>
        <taxon>Bacteria</taxon>
        <taxon>Bacteria division WOR-3</taxon>
    </lineage>
</organism>
<dbReference type="EMBL" id="LJUJ01000001">
    <property type="protein sequence ID" value="KPK64803.1"/>
    <property type="molecule type" value="Genomic_DNA"/>
</dbReference>
<dbReference type="InterPro" id="IPR011767">
    <property type="entry name" value="GLR_AS"/>
</dbReference>
<dbReference type="SUPFAM" id="SSF52833">
    <property type="entry name" value="Thioredoxin-like"/>
    <property type="match status" value="1"/>
</dbReference>
<name>A0A0S8FVV0_UNCW3</name>
<dbReference type="PROSITE" id="PS00195">
    <property type="entry name" value="GLUTAREDOXIN_1"/>
    <property type="match status" value="1"/>
</dbReference>
<reference evidence="2 3" key="1">
    <citation type="journal article" date="2015" name="Microbiome">
        <title>Genomic resolution of linkages in carbon, nitrogen, and sulfur cycling among widespread estuary sediment bacteria.</title>
        <authorList>
            <person name="Baker B.J."/>
            <person name="Lazar C.S."/>
            <person name="Teske A.P."/>
            <person name="Dick G.J."/>
        </authorList>
    </citation>
    <scope>NUCLEOTIDE SEQUENCE [LARGE SCALE GENOMIC DNA]</scope>
    <source>
        <strain evidence="2">SM23_42</strain>
    </source>
</reference>
<dbReference type="InterPro" id="IPR051548">
    <property type="entry name" value="Grx-like_ET"/>
</dbReference>
<protein>
    <submittedName>
        <fullName evidence="2">Glutaredoxin</fullName>
    </submittedName>
</protein>
<sequence length="95" mass="10730">METKHVAGKKKGHIMLYALSTCVWCKKTKRLLNELGIEYDYVDVDLLASEDRDKVKEEVLKWNSNGSYPTIVIDNTQGIAGYDPDKIKKVLGDGQ</sequence>
<evidence type="ECO:0000313" key="3">
    <source>
        <dbReference type="Proteomes" id="UP000051373"/>
    </source>
</evidence>
<dbReference type="PATRIC" id="fig|1703779.3.peg.291"/>
<dbReference type="PROSITE" id="PS50404">
    <property type="entry name" value="GST_NTER"/>
    <property type="match status" value="1"/>
</dbReference>
<evidence type="ECO:0000313" key="2">
    <source>
        <dbReference type="EMBL" id="KPK64803.1"/>
    </source>
</evidence>
<dbReference type="AlphaFoldDB" id="A0A0S8FVV0"/>